<accession>A0A1R1JFK5</accession>
<dbReference type="AlphaFoldDB" id="A0A1R1JFK5"/>
<comment type="caution">
    <text evidence="1">The sequence shown here is derived from an EMBL/GenBank/DDBJ whole genome shotgun (WGS) entry which is preliminary data.</text>
</comment>
<organism evidence="1 2">
    <name type="scientific">Burkholderia ubonensis</name>
    <dbReference type="NCBI Taxonomy" id="101571"/>
    <lineage>
        <taxon>Bacteria</taxon>
        <taxon>Pseudomonadati</taxon>
        <taxon>Pseudomonadota</taxon>
        <taxon>Betaproteobacteria</taxon>
        <taxon>Burkholderiales</taxon>
        <taxon>Burkholderiaceae</taxon>
        <taxon>Burkholderia</taxon>
        <taxon>Burkholderia cepacia complex</taxon>
    </lineage>
</organism>
<dbReference type="Pfam" id="PF07377">
    <property type="entry name" value="DUF1493"/>
    <property type="match status" value="1"/>
</dbReference>
<evidence type="ECO:0000313" key="2">
    <source>
        <dbReference type="Proteomes" id="UP000187194"/>
    </source>
</evidence>
<gene>
    <name evidence="1" type="ORF">BW685_08365</name>
</gene>
<reference evidence="1 2" key="1">
    <citation type="submission" date="2017-01" db="EMBL/GenBank/DDBJ databases">
        <title>Phylogeographic, genomic and meropenem susceptibility analysis of Burkholderia ubonensis.</title>
        <authorList>
            <person name="Price E.P."/>
            <person name="Sarovich D.S."/>
            <person name="Webb J.R."/>
            <person name="Hall C.M."/>
            <person name="Sahl J.W."/>
            <person name="Kaestli M."/>
            <person name="Mayo M."/>
            <person name="Harrington G."/>
            <person name="Baker A.L."/>
            <person name="Sidak-Loftis L.C."/>
            <person name="Lummis M."/>
            <person name="Schupp J.M."/>
            <person name="Gillece J.D."/>
            <person name="Tuanyok A."/>
            <person name="Warner J."/>
            <person name="Busch J.D."/>
            <person name="Keim P."/>
            <person name="Currie B.J."/>
            <person name="Wagner D.M."/>
        </authorList>
    </citation>
    <scope>NUCLEOTIDE SEQUENCE [LARGE SCALE GENOMIC DNA]</scope>
    <source>
        <strain evidence="1 2">A21</strain>
    </source>
</reference>
<evidence type="ECO:0000313" key="1">
    <source>
        <dbReference type="EMBL" id="OMG74020.1"/>
    </source>
</evidence>
<sequence>MTNDTWNRLEAFAREELGRPLFGGQLKLEPSSRLEDDLGLTGLDAVEFIDKWATTFDVQADGFPYDRYFGPEGQELLSSFLGLFSKKYRRQERVPLTLGMLAEAMRLGRWDTEAIERIAQHHMSHSR</sequence>
<dbReference type="InterPro" id="IPR010862">
    <property type="entry name" value="DUF1493"/>
</dbReference>
<name>A0A1R1JFK5_9BURK</name>
<dbReference type="RefSeq" id="WP_076475556.1">
    <property type="nucleotide sequence ID" value="NZ_MTJZ01000008.1"/>
</dbReference>
<dbReference type="EMBL" id="MTJZ01000008">
    <property type="protein sequence ID" value="OMG74020.1"/>
    <property type="molecule type" value="Genomic_DNA"/>
</dbReference>
<protein>
    <submittedName>
        <fullName evidence="1">Acyl carrier protein</fullName>
    </submittedName>
</protein>
<proteinExistence type="predicted"/>
<dbReference type="Proteomes" id="UP000187194">
    <property type="component" value="Unassembled WGS sequence"/>
</dbReference>